<gene>
    <name evidence="10" type="ORF">Lalb_Chr11g0073151</name>
</gene>
<dbReference type="InterPro" id="IPR000743">
    <property type="entry name" value="Glyco_hydro_28"/>
</dbReference>
<comment type="subcellular location">
    <subcellularLocation>
        <location evidence="1">Secreted</location>
        <location evidence="1">Cell wall</location>
    </subcellularLocation>
</comment>
<dbReference type="SUPFAM" id="SSF51126">
    <property type="entry name" value="Pectin lyase-like"/>
    <property type="match status" value="1"/>
</dbReference>
<dbReference type="InterPro" id="IPR006626">
    <property type="entry name" value="PbH1"/>
</dbReference>
<feature type="active site" evidence="8">
    <location>
        <position position="180"/>
    </location>
</feature>
<dbReference type="OrthoDB" id="187139at2759"/>
<keyword evidence="6 9" id="KW-0326">Glycosidase</keyword>
<evidence type="ECO:0000256" key="9">
    <source>
        <dbReference type="RuleBase" id="RU361169"/>
    </source>
</evidence>
<name>A0A6A4PST0_LUPAL</name>
<evidence type="ECO:0000313" key="11">
    <source>
        <dbReference type="Proteomes" id="UP000447434"/>
    </source>
</evidence>
<keyword evidence="3" id="KW-0134">Cell wall</keyword>
<dbReference type="Pfam" id="PF00295">
    <property type="entry name" value="Glyco_hydro_28"/>
    <property type="match status" value="1"/>
</dbReference>
<organism evidence="10 11">
    <name type="scientific">Lupinus albus</name>
    <name type="common">White lupine</name>
    <name type="synonym">Lupinus termis</name>
    <dbReference type="NCBI Taxonomy" id="3870"/>
    <lineage>
        <taxon>Eukaryota</taxon>
        <taxon>Viridiplantae</taxon>
        <taxon>Streptophyta</taxon>
        <taxon>Embryophyta</taxon>
        <taxon>Tracheophyta</taxon>
        <taxon>Spermatophyta</taxon>
        <taxon>Magnoliopsida</taxon>
        <taxon>eudicotyledons</taxon>
        <taxon>Gunneridae</taxon>
        <taxon>Pentapetalae</taxon>
        <taxon>rosids</taxon>
        <taxon>fabids</taxon>
        <taxon>Fabales</taxon>
        <taxon>Fabaceae</taxon>
        <taxon>Papilionoideae</taxon>
        <taxon>50 kb inversion clade</taxon>
        <taxon>genistoids sensu lato</taxon>
        <taxon>core genistoids</taxon>
        <taxon>Genisteae</taxon>
        <taxon>Lupinus</taxon>
    </lineage>
</organism>
<evidence type="ECO:0000256" key="3">
    <source>
        <dbReference type="ARBA" id="ARBA00022512"/>
    </source>
</evidence>
<evidence type="ECO:0000313" key="10">
    <source>
        <dbReference type="EMBL" id="KAE9604563.1"/>
    </source>
</evidence>
<evidence type="ECO:0000256" key="1">
    <source>
        <dbReference type="ARBA" id="ARBA00004191"/>
    </source>
</evidence>
<comment type="caution">
    <text evidence="10">The sequence shown here is derived from an EMBL/GenBank/DDBJ whole genome shotgun (WGS) entry which is preliminary data.</text>
</comment>
<evidence type="ECO:0000256" key="5">
    <source>
        <dbReference type="ARBA" id="ARBA00022801"/>
    </source>
</evidence>
<keyword evidence="7" id="KW-0961">Cell wall biogenesis/degradation</keyword>
<dbReference type="PROSITE" id="PS00502">
    <property type="entry name" value="POLYGALACTURONASE"/>
    <property type="match status" value="1"/>
</dbReference>
<protein>
    <submittedName>
        <fullName evidence="10">Putative polygalacturonase</fullName>
    </submittedName>
</protein>
<evidence type="ECO:0000256" key="8">
    <source>
        <dbReference type="PROSITE-ProRule" id="PRU10052"/>
    </source>
</evidence>
<dbReference type="SMART" id="SM00710">
    <property type="entry name" value="PbH1"/>
    <property type="match status" value="5"/>
</dbReference>
<dbReference type="GO" id="GO:0071555">
    <property type="term" value="P:cell wall organization"/>
    <property type="evidence" value="ECO:0007669"/>
    <property type="project" value="UniProtKB-KW"/>
</dbReference>
<dbReference type="GO" id="GO:0005975">
    <property type="term" value="P:carbohydrate metabolic process"/>
    <property type="evidence" value="ECO:0007669"/>
    <property type="project" value="InterPro"/>
</dbReference>
<accession>A0A6A4PST0</accession>
<keyword evidence="11" id="KW-1185">Reference proteome</keyword>
<dbReference type="InterPro" id="IPR011050">
    <property type="entry name" value="Pectin_lyase_fold/virulence"/>
</dbReference>
<dbReference type="InterPro" id="IPR012334">
    <property type="entry name" value="Pectin_lyas_fold"/>
</dbReference>
<dbReference type="AlphaFoldDB" id="A0A6A4PST0"/>
<evidence type="ECO:0000256" key="2">
    <source>
        <dbReference type="ARBA" id="ARBA00008834"/>
    </source>
</evidence>
<dbReference type="Gene3D" id="2.160.20.10">
    <property type="entry name" value="Single-stranded right-handed beta-helix, Pectin lyase-like"/>
    <property type="match status" value="1"/>
</dbReference>
<evidence type="ECO:0000256" key="4">
    <source>
        <dbReference type="ARBA" id="ARBA00022525"/>
    </source>
</evidence>
<evidence type="ECO:0000256" key="7">
    <source>
        <dbReference type="ARBA" id="ARBA00023316"/>
    </source>
</evidence>
<dbReference type="EMBL" id="WOCE01000011">
    <property type="protein sequence ID" value="KAE9604563.1"/>
    <property type="molecule type" value="Genomic_DNA"/>
</dbReference>
<reference evidence="11" key="1">
    <citation type="journal article" date="2020" name="Nat. Commun.">
        <title>Genome sequence of the cluster root forming white lupin.</title>
        <authorList>
            <person name="Hufnagel B."/>
            <person name="Marques A."/>
            <person name="Soriano A."/>
            <person name="Marques L."/>
            <person name="Divol F."/>
            <person name="Doumas P."/>
            <person name="Sallet E."/>
            <person name="Mancinotti D."/>
            <person name="Carrere S."/>
            <person name="Marande W."/>
            <person name="Arribat S."/>
            <person name="Keller J."/>
            <person name="Huneau C."/>
            <person name="Blein T."/>
            <person name="Aime D."/>
            <person name="Laguerre M."/>
            <person name="Taylor J."/>
            <person name="Schubert V."/>
            <person name="Nelson M."/>
            <person name="Geu-Flores F."/>
            <person name="Crespi M."/>
            <person name="Gallardo-Guerrero K."/>
            <person name="Delaux P.-M."/>
            <person name="Salse J."/>
            <person name="Berges H."/>
            <person name="Guyot R."/>
            <person name="Gouzy J."/>
            <person name="Peret B."/>
        </authorList>
    </citation>
    <scope>NUCLEOTIDE SEQUENCE [LARGE SCALE GENOMIC DNA]</scope>
    <source>
        <strain evidence="11">cv. Amiga</strain>
    </source>
</reference>
<evidence type="ECO:0000256" key="6">
    <source>
        <dbReference type="ARBA" id="ARBA00023295"/>
    </source>
</evidence>
<keyword evidence="5 9" id="KW-0378">Hydrolase</keyword>
<keyword evidence="4" id="KW-0964">Secreted</keyword>
<dbReference type="GO" id="GO:0004650">
    <property type="term" value="F:polygalacturonase activity"/>
    <property type="evidence" value="ECO:0007669"/>
    <property type="project" value="InterPro"/>
</dbReference>
<proteinExistence type="inferred from homology"/>
<dbReference type="PANTHER" id="PTHR31375">
    <property type="match status" value="1"/>
</dbReference>
<comment type="similarity">
    <text evidence="2 9">Belongs to the glycosyl hydrolase 28 family.</text>
</comment>
<dbReference type="Proteomes" id="UP000447434">
    <property type="component" value="Chromosome 11"/>
</dbReference>
<sequence>MSDWSLNILYISFDVYILRVFFGMQLQGSIIAPSRVGDWKWSNNDREAWIRFYNINGLVIGGRGVIDGHGAPWWSCNSNGGCDRPSALSIIGCPNLKLVGLTSKNSPKNHLSINGCNGAFISGLRILAPGDSPNTDGIDISASSHMVIQNSNIETGDDCIAINSGSSFINITGVICGPGHGISVGSLGKNRAHATVEEVHVRNCTFVKTQNGVRIKTWKGGSGYARKITFEDIILQNAQNPVIITQQYVDLHSDGSNSPINKKTYDGSSSAVALSDITYKNVRGTSDTEDAIQLICDKNVGCTNIVLERIHIIPSNGGKTHSTCQNAHGKFSSSMPSVPCLV</sequence>